<dbReference type="AlphaFoldDB" id="A0A8H4QK36"/>
<dbReference type="EMBL" id="JAACJL010000057">
    <property type="protein sequence ID" value="KAF4612261.1"/>
    <property type="molecule type" value="Genomic_DNA"/>
</dbReference>
<dbReference type="Proteomes" id="UP000521872">
    <property type="component" value="Unassembled WGS sequence"/>
</dbReference>
<protein>
    <submittedName>
        <fullName evidence="2">Uncharacterized protein</fullName>
    </submittedName>
</protein>
<evidence type="ECO:0000313" key="3">
    <source>
        <dbReference type="Proteomes" id="UP000521872"/>
    </source>
</evidence>
<proteinExistence type="predicted"/>
<feature type="region of interest" description="Disordered" evidence="1">
    <location>
        <begin position="221"/>
        <end position="270"/>
    </location>
</feature>
<comment type="caution">
    <text evidence="2">The sequence shown here is derived from an EMBL/GenBank/DDBJ whole genome shotgun (WGS) entry which is preliminary data.</text>
</comment>
<gene>
    <name evidence="2" type="ORF">D9613_004580</name>
</gene>
<reference evidence="2 3" key="1">
    <citation type="submission" date="2019-12" db="EMBL/GenBank/DDBJ databases">
        <authorList>
            <person name="Floudas D."/>
            <person name="Bentzer J."/>
            <person name="Ahren D."/>
            <person name="Johansson T."/>
            <person name="Persson P."/>
            <person name="Tunlid A."/>
        </authorList>
    </citation>
    <scope>NUCLEOTIDE SEQUENCE [LARGE SCALE GENOMIC DNA]</scope>
    <source>
        <strain evidence="2 3">CBS 102.39</strain>
    </source>
</reference>
<evidence type="ECO:0000256" key="1">
    <source>
        <dbReference type="SAM" id="MobiDB-lite"/>
    </source>
</evidence>
<feature type="compositionally biased region" description="Polar residues" evidence="1">
    <location>
        <begin position="1"/>
        <end position="19"/>
    </location>
</feature>
<accession>A0A8H4QK36</accession>
<sequence>MLQLPSSEQTKDTINSSGWKPTDSGHTPRFDYTIEATSLLLNTMQDLTSITPVPLLGEAVAVALRIVSMIQASRNDVKDRNQAFRDLASDAYGLVYTAYLECQNILKRGQRIPDQVEEQLKLLKRNLLEIEEFAQRKVKRGMFKKVIFHAKDIEQINRYRTLLRQSLDVFGIQANISIQRNLDVILKEVRAQALEMERERIRQETARLRAEGERLTASIEKMRLEEKRRTEKRRTERLVPPSQTPKVRKKQSQGEKIGPRPNSSAGHNRTDFKSNVEAHAFTGVSGNSTAGISIQMPFPLLHSHPQYPPPYTPHPWFGGASTFPYTRSEGAPSLHNVSGSDSGSAIGTPLTVHWNYNSGNVTSTIIQNVGNDYTTR</sequence>
<dbReference type="InterPro" id="IPR059179">
    <property type="entry name" value="MLKL-like_MCAfunc"/>
</dbReference>
<name>A0A8H4QK36_9AGAR</name>
<feature type="compositionally biased region" description="Basic and acidic residues" evidence="1">
    <location>
        <begin position="221"/>
        <end position="237"/>
    </location>
</feature>
<feature type="region of interest" description="Disordered" evidence="1">
    <location>
        <begin position="1"/>
        <end position="27"/>
    </location>
</feature>
<keyword evidence="3" id="KW-1185">Reference proteome</keyword>
<organism evidence="2 3">
    <name type="scientific">Agrocybe pediades</name>
    <dbReference type="NCBI Taxonomy" id="84607"/>
    <lineage>
        <taxon>Eukaryota</taxon>
        <taxon>Fungi</taxon>
        <taxon>Dikarya</taxon>
        <taxon>Basidiomycota</taxon>
        <taxon>Agaricomycotina</taxon>
        <taxon>Agaricomycetes</taxon>
        <taxon>Agaricomycetidae</taxon>
        <taxon>Agaricales</taxon>
        <taxon>Agaricineae</taxon>
        <taxon>Strophariaceae</taxon>
        <taxon>Agrocybe</taxon>
    </lineage>
</organism>
<evidence type="ECO:0000313" key="2">
    <source>
        <dbReference type="EMBL" id="KAF4612261.1"/>
    </source>
</evidence>
<dbReference type="CDD" id="cd21037">
    <property type="entry name" value="MLKL_NTD"/>
    <property type="match status" value="1"/>
</dbReference>